<feature type="domain" description="4Fe-4S ferredoxin-type" evidence="7">
    <location>
        <begin position="342"/>
        <end position="370"/>
    </location>
</feature>
<dbReference type="Pfam" id="PF13237">
    <property type="entry name" value="Fer4_10"/>
    <property type="match status" value="1"/>
</dbReference>
<dbReference type="Gene3D" id="3.30.70.20">
    <property type="match status" value="1"/>
</dbReference>
<accession>R7B2E1</accession>
<keyword evidence="4" id="KW-0479">Metal-binding</keyword>
<evidence type="ECO:0000256" key="2">
    <source>
        <dbReference type="ARBA" id="ARBA00013529"/>
    </source>
</evidence>
<evidence type="ECO:0000313" key="9">
    <source>
        <dbReference type="Proteomes" id="UP000018141"/>
    </source>
</evidence>
<dbReference type="SUPFAM" id="SSF54862">
    <property type="entry name" value="4Fe-4S ferredoxins"/>
    <property type="match status" value="1"/>
</dbReference>
<reference evidence="8" key="1">
    <citation type="submission" date="2012-11" db="EMBL/GenBank/DDBJ databases">
        <title>Dependencies among metagenomic species, viruses, plasmids and units of genetic variation.</title>
        <authorList>
            <person name="Nielsen H.B."/>
            <person name="Almeida M."/>
            <person name="Juncker A.S."/>
            <person name="Rasmussen S."/>
            <person name="Li J."/>
            <person name="Sunagawa S."/>
            <person name="Plichta D."/>
            <person name="Gautier L."/>
            <person name="Le Chatelier E."/>
            <person name="Peletier E."/>
            <person name="Bonde I."/>
            <person name="Nielsen T."/>
            <person name="Manichanh C."/>
            <person name="Arumugam M."/>
            <person name="Batto J."/>
            <person name="Santos M.B.Q.D."/>
            <person name="Blom N."/>
            <person name="Borruel N."/>
            <person name="Burgdorf K.S."/>
            <person name="Boumezbeur F."/>
            <person name="Casellas F."/>
            <person name="Dore J."/>
            <person name="Guarner F."/>
            <person name="Hansen T."/>
            <person name="Hildebrand F."/>
            <person name="Kaas R.S."/>
            <person name="Kennedy S."/>
            <person name="Kristiansen K."/>
            <person name="Kultima J.R."/>
            <person name="Leonard P."/>
            <person name="Levenez F."/>
            <person name="Lund O."/>
            <person name="Moumen B."/>
            <person name="Le Paslier D."/>
            <person name="Pons N."/>
            <person name="Pedersen O."/>
            <person name="Prifti E."/>
            <person name="Qin J."/>
            <person name="Raes J."/>
            <person name="Tap J."/>
            <person name="Tims S."/>
            <person name="Ussery D.W."/>
            <person name="Yamada T."/>
            <person name="MetaHit consortium"/>
            <person name="Renault P."/>
            <person name="Sicheritz-Ponten T."/>
            <person name="Bork P."/>
            <person name="Wang J."/>
            <person name="Brunak S."/>
            <person name="Ehrlich S.D."/>
        </authorList>
    </citation>
    <scope>NUCLEOTIDE SEQUENCE [LARGE SCALE GENOMIC DNA]</scope>
</reference>
<dbReference type="PROSITE" id="PS00198">
    <property type="entry name" value="4FE4S_FER_1"/>
    <property type="match status" value="2"/>
</dbReference>
<dbReference type="PANTHER" id="PTHR24960">
    <property type="entry name" value="PHOTOSYSTEM I IRON-SULFUR CENTER-RELATED"/>
    <property type="match status" value="1"/>
</dbReference>
<dbReference type="InterPro" id="IPR017900">
    <property type="entry name" value="4Fe4S_Fe_S_CS"/>
</dbReference>
<evidence type="ECO:0000256" key="3">
    <source>
        <dbReference type="ARBA" id="ARBA00022485"/>
    </source>
</evidence>
<dbReference type="InterPro" id="IPR050157">
    <property type="entry name" value="PSI_iron-sulfur_center"/>
</dbReference>
<proteinExistence type="predicted"/>
<feature type="domain" description="4Fe-4S ferredoxin-type" evidence="7">
    <location>
        <begin position="312"/>
        <end position="341"/>
    </location>
</feature>
<dbReference type="PROSITE" id="PS51379">
    <property type="entry name" value="4FE4S_FER_2"/>
    <property type="match status" value="2"/>
</dbReference>
<dbReference type="InterPro" id="IPR007160">
    <property type="entry name" value="DUF362"/>
</dbReference>
<evidence type="ECO:0000313" key="8">
    <source>
        <dbReference type="EMBL" id="CDD58261.1"/>
    </source>
</evidence>
<evidence type="ECO:0000256" key="4">
    <source>
        <dbReference type="ARBA" id="ARBA00022723"/>
    </source>
</evidence>
<keyword evidence="6" id="KW-0411">Iron-sulfur</keyword>
<dbReference type="InterPro" id="IPR017896">
    <property type="entry name" value="4Fe4S_Fe-S-bd"/>
</dbReference>
<comment type="caution">
    <text evidence="8">The sequence shown here is derived from an EMBL/GenBank/DDBJ whole genome shotgun (WGS) entry which is preliminary data.</text>
</comment>
<dbReference type="AlphaFoldDB" id="R7B2E1"/>
<dbReference type="PANTHER" id="PTHR24960:SF76">
    <property type="entry name" value="4FE-4S FERREDOXIN-TYPE DOMAIN-CONTAINING PROTEIN"/>
    <property type="match status" value="1"/>
</dbReference>
<name>R7B2E1_9FIRM</name>
<comment type="function">
    <text evidence="1">Ferredoxins are iron-sulfur proteins that transfer electrons in a wide variety of metabolic reactions.</text>
</comment>
<evidence type="ECO:0000256" key="6">
    <source>
        <dbReference type="ARBA" id="ARBA00023014"/>
    </source>
</evidence>
<keyword evidence="5" id="KW-0408">Iron</keyword>
<organism evidence="8 9">
    <name type="scientific">Bacteroides pectinophilus CAG:437</name>
    <dbReference type="NCBI Taxonomy" id="1263051"/>
    <lineage>
        <taxon>Bacteria</taxon>
        <taxon>Bacillati</taxon>
        <taxon>Bacillota</taxon>
        <taxon>Clostridia</taxon>
        <taxon>Eubacteriales</taxon>
    </lineage>
</organism>
<dbReference type="Proteomes" id="UP000018141">
    <property type="component" value="Unassembled WGS sequence"/>
</dbReference>
<evidence type="ECO:0000256" key="5">
    <source>
        <dbReference type="ARBA" id="ARBA00023004"/>
    </source>
</evidence>
<dbReference type="GO" id="GO:0051539">
    <property type="term" value="F:4 iron, 4 sulfur cluster binding"/>
    <property type="evidence" value="ECO:0007669"/>
    <property type="project" value="UniProtKB-KW"/>
</dbReference>
<dbReference type="GO" id="GO:0046872">
    <property type="term" value="F:metal ion binding"/>
    <property type="evidence" value="ECO:0007669"/>
    <property type="project" value="UniProtKB-KW"/>
</dbReference>
<keyword evidence="3" id="KW-0004">4Fe-4S</keyword>
<dbReference type="Pfam" id="PF04015">
    <property type="entry name" value="DUF362"/>
    <property type="match status" value="1"/>
</dbReference>
<evidence type="ECO:0000256" key="1">
    <source>
        <dbReference type="ARBA" id="ARBA00003532"/>
    </source>
</evidence>
<sequence>MIQTLYNVDGYDEDKIYSAICRSFETLGIINDIHPGMKVVLKPNLVMAKSPQFPVTTHPAVINAAARYFHDNGITDITLAESSGGLYNAEYIKNIYRVCGLKSLHPYIKLNMDFTSKVVTCREGFVNHTFNLITPIVEADYVVNICKLKTHSMTGYSGGIKNLFGTIPGLEKPQMHYRWSKIEDFSNMLLELAQTVNPAVTIIDAIDAMEGNGPTGGTSHPLNLIMAARDFYTQDYFAAQLMKLNPMDVVMIRQAVERGLALPDEIELAGEQIPEGLTPFEKPDTHKLDFSTSVPPFLARPATMLMKHFLKSYPKVNPDICVGCGRCAESCPAHIIKIKDKKAHFTKKGCISCFCCQEMCPAKAISVKRAL</sequence>
<gene>
    <name evidence="8" type="ORF">BN656_02017</name>
</gene>
<dbReference type="EMBL" id="CBHH010000055">
    <property type="protein sequence ID" value="CDD58261.1"/>
    <property type="molecule type" value="Genomic_DNA"/>
</dbReference>
<evidence type="ECO:0000259" key="7">
    <source>
        <dbReference type="PROSITE" id="PS51379"/>
    </source>
</evidence>
<protein>
    <recommendedName>
        <fullName evidence="2">Ferredoxin</fullName>
    </recommendedName>
</protein>